<dbReference type="STRING" id="78915.A0A4P9XZC0"/>
<dbReference type="InterPro" id="IPR011990">
    <property type="entry name" value="TPR-like_helical_dom_sf"/>
</dbReference>
<proteinExistence type="predicted"/>
<protein>
    <recommendedName>
        <fullName evidence="5">Pentacotripeptide-repeat region of PRORP domain-containing protein</fullName>
    </recommendedName>
</protein>
<evidence type="ECO:0008006" key="5">
    <source>
        <dbReference type="Google" id="ProtNLM"/>
    </source>
</evidence>
<feature type="repeat" description="PPR" evidence="1">
    <location>
        <begin position="539"/>
        <end position="573"/>
    </location>
</feature>
<dbReference type="Gene3D" id="1.25.40.10">
    <property type="entry name" value="Tetratricopeptide repeat domain"/>
    <property type="match status" value="4"/>
</dbReference>
<dbReference type="GO" id="GO:0007005">
    <property type="term" value="P:mitochondrion organization"/>
    <property type="evidence" value="ECO:0007669"/>
    <property type="project" value="TreeGrafter"/>
</dbReference>
<dbReference type="Pfam" id="PF01535">
    <property type="entry name" value="PPR"/>
    <property type="match status" value="1"/>
</dbReference>
<dbReference type="GO" id="GO:0006396">
    <property type="term" value="P:RNA processing"/>
    <property type="evidence" value="ECO:0007669"/>
    <property type="project" value="TreeGrafter"/>
</dbReference>
<dbReference type="EMBL" id="KZ992436">
    <property type="protein sequence ID" value="RKP10820.1"/>
    <property type="molecule type" value="Genomic_DNA"/>
</dbReference>
<feature type="repeat" description="PPR" evidence="1">
    <location>
        <begin position="280"/>
        <end position="314"/>
    </location>
</feature>
<reference evidence="4" key="1">
    <citation type="journal article" date="2018" name="Nat. Microbiol.">
        <title>Leveraging single-cell genomics to expand the fungal tree of life.</title>
        <authorList>
            <person name="Ahrendt S.R."/>
            <person name="Quandt C.A."/>
            <person name="Ciobanu D."/>
            <person name="Clum A."/>
            <person name="Salamov A."/>
            <person name="Andreopoulos B."/>
            <person name="Cheng J.F."/>
            <person name="Woyke T."/>
            <person name="Pelin A."/>
            <person name="Henrissat B."/>
            <person name="Reynolds N.K."/>
            <person name="Benny G.L."/>
            <person name="Smith M.E."/>
            <person name="James T.Y."/>
            <person name="Grigoriev I.V."/>
        </authorList>
    </citation>
    <scope>NUCLEOTIDE SEQUENCE [LARGE SCALE GENOMIC DNA]</scope>
    <source>
        <strain evidence="4">RSA 1356</strain>
    </source>
</reference>
<dbReference type="Proteomes" id="UP000271241">
    <property type="component" value="Unassembled WGS sequence"/>
</dbReference>
<dbReference type="GO" id="GO:0005739">
    <property type="term" value="C:mitochondrion"/>
    <property type="evidence" value="ECO:0007669"/>
    <property type="project" value="TreeGrafter"/>
</dbReference>
<evidence type="ECO:0000256" key="2">
    <source>
        <dbReference type="SAM" id="MobiDB-lite"/>
    </source>
</evidence>
<feature type="region of interest" description="Disordered" evidence="2">
    <location>
        <begin position="1"/>
        <end position="84"/>
    </location>
</feature>
<feature type="repeat" description="PPR" evidence="1">
    <location>
        <begin position="208"/>
        <end position="242"/>
    </location>
</feature>
<dbReference type="GO" id="GO:0003729">
    <property type="term" value="F:mRNA binding"/>
    <property type="evidence" value="ECO:0007669"/>
    <property type="project" value="TreeGrafter"/>
</dbReference>
<dbReference type="OrthoDB" id="407658at2759"/>
<evidence type="ECO:0000313" key="4">
    <source>
        <dbReference type="Proteomes" id="UP000271241"/>
    </source>
</evidence>
<dbReference type="InterPro" id="IPR002885">
    <property type="entry name" value="PPR_rpt"/>
</dbReference>
<feature type="repeat" description="PPR" evidence="1">
    <location>
        <begin position="466"/>
        <end position="500"/>
    </location>
</feature>
<sequence length="791" mass="87774">MFCRQYGGRYGGRDYQNADRDQDRAYRSEGRDRRQSGDNDSRPPRGGGSQRGRPQRGGSRPQRGSGRPQQFSKRGGNRVPLTPSGESLQVLSETAWMGVQVASPPIDAKPAVLAMETEAATAEVEDATAEQARLEAGAESDSDALKLAHADPQLAWFHYSDMGAGARQALTAHDYNKFMANLKRGRGNERLSRMQAVLKDAQDAGLAEVSAYNSILHVMVREDNVNDARELMRNMQKRGVAPSIVTYNIILFGLARARRAREALGLFEELRSAPGDLGPDVYTYATIIGMHCVRGNMDDAASTIVDMQISGIPVNAYIEELMLRGYAGKNRIKDAHTVLGALEKRAIQDAKAVKEGTLGPDTKPYQLRADIYNTLLAIECKRHENSPYLNSLYKRMLNNGVRPTPATYAALKMQPDEGFRMMREANLVPTTVDLNALLNAAVKKNDFVGAARLVRAASEEPQVPLDVASYAILIDAQVKANDIEAAFGLLNDMREDGIQPDTVIYTSLLDMCARVGDYERAHSIFKGMKTGADINTRPNLITYNIILGMLQKHGDGSQVQKLLDEMPSYNVMPDRRSYNTLIAAYAGQSDWEGVWNAYTQMREAGFHGDLHTFQTMVSSEQQDAERVAQVFADAQKSPLTRGTPLLSSLAAQLMQLHQDNGQADKALEVWRALRYQQVAPNQHCIVMVMRACMQLGLFETADTIWNQLLEAKLPVQTNARLAYCGLLLAGQRWNDIRQQFKDMEHAPRESNMNSFFDQLSSVGQGELAGELDDMMMQRFPSSAWNRTSSMD</sequence>
<evidence type="ECO:0000256" key="1">
    <source>
        <dbReference type="PROSITE-ProRule" id="PRU00708"/>
    </source>
</evidence>
<evidence type="ECO:0000313" key="3">
    <source>
        <dbReference type="EMBL" id="RKP10820.1"/>
    </source>
</evidence>
<dbReference type="AlphaFoldDB" id="A0A4P9XZC0"/>
<accession>A0A4P9XZC0</accession>
<gene>
    <name evidence="3" type="ORF">THASP1DRAFT_27416</name>
</gene>
<feature type="repeat" description="PPR" evidence="1">
    <location>
        <begin position="501"/>
        <end position="531"/>
    </location>
</feature>
<feature type="compositionally biased region" description="Low complexity" evidence="2">
    <location>
        <begin position="56"/>
        <end position="70"/>
    </location>
</feature>
<dbReference type="PANTHER" id="PTHR47934:SF6">
    <property type="entry name" value="MITOCHONDRIAL GROUP I INTRON SPLICING FACTOR CCM1-RELATED"/>
    <property type="match status" value="1"/>
</dbReference>
<feature type="compositionally biased region" description="Basic and acidic residues" evidence="2">
    <location>
        <begin position="16"/>
        <end position="43"/>
    </location>
</feature>
<dbReference type="Pfam" id="PF13812">
    <property type="entry name" value="PPR_3"/>
    <property type="match status" value="1"/>
</dbReference>
<dbReference type="NCBIfam" id="TIGR00756">
    <property type="entry name" value="PPR"/>
    <property type="match status" value="6"/>
</dbReference>
<feature type="repeat" description="PPR" evidence="1">
    <location>
        <begin position="243"/>
        <end position="273"/>
    </location>
</feature>
<organism evidence="3 4">
    <name type="scientific">Thamnocephalis sphaerospora</name>
    <dbReference type="NCBI Taxonomy" id="78915"/>
    <lineage>
        <taxon>Eukaryota</taxon>
        <taxon>Fungi</taxon>
        <taxon>Fungi incertae sedis</taxon>
        <taxon>Zoopagomycota</taxon>
        <taxon>Zoopagomycotina</taxon>
        <taxon>Zoopagomycetes</taxon>
        <taxon>Zoopagales</taxon>
        <taxon>Sigmoideomycetaceae</taxon>
        <taxon>Thamnocephalis</taxon>
    </lineage>
</organism>
<feature type="repeat" description="PPR" evidence="1">
    <location>
        <begin position="574"/>
        <end position="608"/>
    </location>
</feature>
<dbReference type="PANTHER" id="PTHR47934">
    <property type="entry name" value="PENTATRICOPEPTIDE REPEAT-CONTAINING PROTEIN PET309, MITOCHONDRIAL"/>
    <property type="match status" value="1"/>
</dbReference>
<keyword evidence="4" id="KW-1185">Reference proteome</keyword>
<dbReference type="Pfam" id="PF13041">
    <property type="entry name" value="PPR_2"/>
    <property type="match status" value="2"/>
</dbReference>
<dbReference type="InterPro" id="IPR051114">
    <property type="entry name" value="Mito_RNA_Proc_CCM1"/>
</dbReference>
<dbReference type="PROSITE" id="PS51375">
    <property type="entry name" value="PPR"/>
    <property type="match status" value="7"/>
</dbReference>
<name>A0A4P9XZC0_9FUNG</name>